<keyword evidence="3" id="KW-1185">Reference proteome</keyword>
<evidence type="ECO:0000313" key="2">
    <source>
        <dbReference type="EMBL" id="CAK73058.1"/>
    </source>
</evidence>
<protein>
    <recommendedName>
        <fullName evidence="4">Transmembrane protein</fullName>
    </recommendedName>
</protein>
<dbReference type="Proteomes" id="UP000000600">
    <property type="component" value="Unassembled WGS sequence"/>
</dbReference>
<evidence type="ECO:0000313" key="3">
    <source>
        <dbReference type="Proteomes" id="UP000000600"/>
    </source>
</evidence>
<keyword evidence="1" id="KW-1133">Transmembrane helix</keyword>
<keyword evidence="1" id="KW-0472">Membrane</keyword>
<proteinExistence type="predicted"/>
<feature type="transmembrane region" description="Helical" evidence="1">
    <location>
        <begin position="234"/>
        <end position="258"/>
    </location>
</feature>
<dbReference type="RefSeq" id="XP_001440455.1">
    <property type="nucleotide sequence ID" value="XM_001440418.1"/>
</dbReference>
<name>A0CQJ1_PARTE</name>
<dbReference type="InParanoid" id="A0CQJ1"/>
<gene>
    <name evidence="2" type="ORF">GSPATT00009406001</name>
</gene>
<organism evidence="2 3">
    <name type="scientific">Paramecium tetraurelia</name>
    <dbReference type="NCBI Taxonomy" id="5888"/>
    <lineage>
        <taxon>Eukaryota</taxon>
        <taxon>Sar</taxon>
        <taxon>Alveolata</taxon>
        <taxon>Ciliophora</taxon>
        <taxon>Intramacronucleata</taxon>
        <taxon>Oligohymenophorea</taxon>
        <taxon>Peniculida</taxon>
        <taxon>Parameciidae</taxon>
        <taxon>Paramecium</taxon>
    </lineage>
</organism>
<dbReference type="AlphaFoldDB" id="A0CQJ1"/>
<dbReference type="HOGENOM" id="CLU_948193_0_0_1"/>
<dbReference type="GeneID" id="5026240"/>
<reference evidence="2 3" key="1">
    <citation type="journal article" date="2006" name="Nature">
        <title>Global trends of whole-genome duplications revealed by the ciliate Paramecium tetraurelia.</title>
        <authorList>
            <consortium name="Genoscope"/>
            <person name="Aury J.-M."/>
            <person name="Jaillon O."/>
            <person name="Duret L."/>
            <person name="Noel B."/>
            <person name="Jubin C."/>
            <person name="Porcel B.M."/>
            <person name="Segurens B."/>
            <person name="Daubin V."/>
            <person name="Anthouard V."/>
            <person name="Aiach N."/>
            <person name="Arnaiz O."/>
            <person name="Billaut A."/>
            <person name="Beisson J."/>
            <person name="Blanc I."/>
            <person name="Bouhouche K."/>
            <person name="Camara F."/>
            <person name="Duharcourt S."/>
            <person name="Guigo R."/>
            <person name="Gogendeau D."/>
            <person name="Katinka M."/>
            <person name="Keller A.-M."/>
            <person name="Kissmehl R."/>
            <person name="Klotz C."/>
            <person name="Koll F."/>
            <person name="Le Moue A."/>
            <person name="Lepere C."/>
            <person name="Malinsky S."/>
            <person name="Nowacki M."/>
            <person name="Nowak J.K."/>
            <person name="Plattner H."/>
            <person name="Poulain J."/>
            <person name="Ruiz F."/>
            <person name="Serrano V."/>
            <person name="Zagulski M."/>
            <person name="Dessen P."/>
            <person name="Betermier M."/>
            <person name="Weissenbach J."/>
            <person name="Scarpelli C."/>
            <person name="Schachter V."/>
            <person name="Sperling L."/>
            <person name="Meyer E."/>
            <person name="Cohen J."/>
            <person name="Wincker P."/>
        </authorList>
    </citation>
    <scope>NUCLEOTIDE SEQUENCE [LARGE SCALE GENOMIC DNA]</scope>
    <source>
        <strain evidence="2 3">Stock d4-2</strain>
    </source>
</reference>
<feature type="transmembrane region" description="Helical" evidence="1">
    <location>
        <begin position="145"/>
        <end position="163"/>
    </location>
</feature>
<feature type="transmembrane region" description="Helical" evidence="1">
    <location>
        <begin position="195"/>
        <end position="214"/>
    </location>
</feature>
<dbReference type="EMBL" id="CT868141">
    <property type="protein sequence ID" value="CAK73058.1"/>
    <property type="molecule type" value="Genomic_DNA"/>
</dbReference>
<dbReference type="KEGG" id="ptm:GSPATT00009406001"/>
<keyword evidence="1" id="KW-0812">Transmembrane</keyword>
<evidence type="ECO:0000256" key="1">
    <source>
        <dbReference type="SAM" id="Phobius"/>
    </source>
</evidence>
<evidence type="ECO:0008006" key="4">
    <source>
        <dbReference type="Google" id="ProtNLM"/>
    </source>
</evidence>
<sequence length="294" mass="35237">MQIQQLDDQALKYLELQFKDLQGRELGASIELEAQIVLNKHQYLQTQLQKFDQKIFTLENDLNEYRTDLDVIERPFKIKLFKEQSFKQQQNEVFEQFDQHPQMNKGDQLNPNKLQTPEHREQIPSVLQSEKHLEQFEETPDAPEILQHGVIIFSLYGLITLFVCSAKPSFLDVLVCHGLMFTIFMDMFETFHLKLVGVGLVASIFYDILWMKQYNFWWFSDDQNNPEWGLKAQTLLRFVLILTYIQFLYKFVVCYYIYQFHRESIDSTKRYSFTIWGIQYKVGRNRNSSYWKSQ</sequence>
<accession>A0CQJ1</accession>